<dbReference type="Proteomes" id="UP000054854">
    <property type="component" value="Unassembled WGS sequence"/>
</dbReference>
<evidence type="ECO:0000313" key="4">
    <source>
        <dbReference type="Proteomes" id="UP000054854"/>
    </source>
</evidence>
<feature type="region of interest" description="Disordered" evidence="1">
    <location>
        <begin position="23"/>
        <end position="51"/>
    </location>
</feature>
<reference evidence="3 5" key="2">
    <citation type="submission" date="2018-06" db="EMBL/GenBank/DDBJ databases">
        <authorList>
            <consortium name="Pathogen Informatics"/>
            <person name="Doyle S."/>
        </authorList>
    </citation>
    <scope>NUCLEOTIDE SEQUENCE [LARGE SCALE GENOMIC DNA]</scope>
    <source>
        <strain evidence="3 5">NCTC12438</strain>
    </source>
</reference>
<evidence type="ECO:0000313" key="5">
    <source>
        <dbReference type="Proteomes" id="UP000255316"/>
    </source>
</evidence>
<dbReference type="Proteomes" id="UP000255316">
    <property type="component" value="Unassembled WGS sequence"/>
</dbReference>
<evidence type="ECO:0000313" key="3">
    <source>
        <dbReference type="EMBL" id="STX35507.1"/>
    </source>
</evidence>
<proteinExistence type="predicted"/>
<gene>
    <name evidence="2" type="ORF">Lcin_2108</name>
    <name evidence="3" type="ORF">NCTC12438_02123</name>
</gene>
<dbReference type="EMBL" id="LNXX01000042">
    <property type="protein sequence ID" value="KTC83421.1"/>
    <property type="molecule type" value="Genomic_DNA"/>
</dbReference>
<sequence length="190" mass="21384">MITEEEVLSQQENTIALPARKKKKTVSWNDNQSEGKISEQHLKVGPSATPSKKTLDTQMKQLVEKEGYSELEAAAFTGKPQTLSGEVILTEPTFYISPEEIQKQVAEKKELKSANANQEKSIKNSFFRPKMIHIGMPNPDAQEKNMKDKNEEKRTIQGHENTFFGTRRPLIIGATSIDTSVIMALANFNY</sequence>
<evidence type="ECO:0000313" key="2">
    <source>
        <dbReference type="EMBL" id="KTC83421.1"/>
    </source>
</evidence>
<accession>A0A378IJR2</accession>
<dbReference type="EMBL" id="UGNX01000001">
    <property type="protein sequence ID" value="STX35507.1"/>
    <property type="molecule type" value="Genomic_DNA"/>
</dbReference>
<dbReference type="RefSeq" id="WP_058465268.1">
    <property type="nucleotide sequence ID" value="NZ_CAAAHQ010000005.1"/>
</dbReference>
<reference evidence="2 4" key="1">
    <citation type="submission" date="2015-11" db="EMBL/GenBank/DDBJ databases">
        <title>Genomic analysis of 38 Legionella species identifies large and diverse effector repertoires.</title>
        <authorList>
            <person name="Burstein D."/>
            <person name="Amaro F."/>
            <person name="Zusman T."/>
            <person name="Lifshitz Z."/>
            <person name="Cohen O."/>
            <person name="Gilbert J.A."/>
            <person name="Pupko T."/>
            <person name="Shuman H.A."/>
            <person name="Segal G."/>
        </authorList>
    </citation>
    <scope>NUCLEOTIDE SEQUENCE [LARGE SCALE GENOMIC DNA]</scope>
    <source>
        <strain evidence="2 4">CDC#72-OH-14</strain>
    </source>
</reference>
<organism evidence="3 5">
    <name type="scientific">Legionella cincinnatiensis</name>
    <dbReference type="NCBI Taxonomy" id="28085"/>
    <lineage>
        <taxon>Bacteria</taxon>
        <taxon>Pseudomonadati</taxon>
        <taxon>Pseudomonadota</taxon>
        <taxon>Gammaproteobacteria</taxon>
        <taxon>Legionellales</taxon>
        <taxon>Legionellaceae</taxon>
        <taxon>Legionella</taxon>
    </lineage>
</organism>
<name>A0A378IJR2_9GAMM</name>
<dbReference type="AlphaFoldDB" id="A0A378IJR2"/>
<dbReference type="STRING" id="28085.Lcin_2108"/>
<keyword evidence="4" id="KW-1185">Reference proteome</keyword>
<evidence type="ECO:0000256" key="1">
    <source>
        <dbReference type="SAM" id="MobiDB-lite"/>
    </source>
</evidence>
<dbReference type="OrthoDB" id="5653413at2"/>
<protein>
    <submittedName>
        <fullName evidence="3">Uncharacterized protein</fullName>
    </submittedName>
</protein>
<feature type="compositionally biased region" description="Polar residues" evidence="1">
    <location>
        <begin position="26"/>
        <end position="35"/>
    </location>
</feature>